<dbReference type="InterPro" id="IPR011330">
    <property type="entry name" value="Glyco_hydro/deAcase_b/a-brl"/>
</dbReference>
<dbReference type="SUPFAM" id="SSF88713">
    <property type="entry name" value="Glycoside hydrolase/deacetylase"/>
    <property type="match status" value="1"/>
</dbReference>
<dbReference type="KEGG" id="ndv:NDEV_0715"/>
<evidence type="ECO:0000313" key="3">
    <source>
        <dbReference type="Proteomes" id="UP000196239"/>
    </source>
</evidence>
<sequence>MLPVFLLALVPVTVFADTSGSIAVTLTYTNGDTADYWPVSLKIYQDSTQTPYKVIESITGNPFNIVALPINHQYKIVAYANSMYSSVTYVNLQQSHQDVTINLPLPGGMRINAFYNDGVTPIVNATVYVRAAQDNKTWGHSPTNANGDSLRFWIEPTTAPDDHYIVDVHIGNHLVYSDSPVYLRPGIGQEIKITTNWPPVVNSLVTVKVLNVQSHPVTSSDGKFSVSLYDSIGNKITDSPVTSRGEAYFSNLKVGDYTLKVTKTDDNSEWATASITENGLLTTFQILPTLKTPVTNSSSPVTVPPIVPPTITPVPPVSKPPMPTCNCVAFRLDNIQDYWLDNIQIKVIDSFDSKDAGITVGTIGKAFGNDSKLVGYLESKAQTGNIDIAINGWSFEDFTTFTKDQQSQLLQESKAKISSLLGISPSVFMPPYEKTNDDTFYAMVDDNIRIISSSSTLKIPQNLTEKIQSYPTSVFSGVLSQSTNQSMLNGKIMSSVQDSMQNNGYAIVAISFQDFAQSNGTVKINAPDIEKIQNLQSLIDSIRNKGYQITTINKISSSFKTPAPWASSTQQWLQDKTPTSEYLKTVKSMLNSTSSPDFTTIPSWVKHNARLQSSGAISDDEFLNAIKYLVEIHVIS</sequence>
<reference evidence="3" key="1">
    <citation type="submission" date="2015-10" db="EMBL/GenBank/DDBJ databases">
        <authorList>
            <person name="Lehtovirta-Morley L.E."/>
            <person name="Vieille C."/>
        </authorList>
    </citation>
    <scope>NUCLEOTIDE SEQUENCE [LARGE SCALE GENOMIC DNA]</scope>
</reference>
<name>A0A128A2A9_9ARCH</name>
<dbReference type="InterPro" id="IPR002509">
    <property type="entry name" value="NODB_dom"/>
</dbReference>
<dbReference type="AlphaFoldDB" id="A0A128A2A9"/>
<dbReference type="GO" id="GO:0016810">
    <property type="term" value="F:hydrolase activity, acting on carbon-nitrogen (but not peptide) bonds"/>
    <property type="evidence" value="ECO:0007669"/>
    <property type="project" value="InterPro"/>
</dbReference>
<gene>
    <name evidence="2" type="ORF">NDEV_0715</name>
</gene>
<protein>
    <recommendedName>
        <fullName evidence="1">NodB homology domain-containing protein</fullName>
    </recommendedName>
</protein>
<dbReference type="Gene3D" id="3.20.20.370">
    <property type="entry name" value="Glycoside hydrolase/deacetylase"/>
    <property type="match status" value="1"/>
</dbReference>
<evidence type="ECO:0000259" key="1">
    <source>
        <dbReference type="Pfam" id="PF01522"/>
    </source>
</evidence>
<dbReference type="Pfam" id="PF01522">
    <property type="entry name" value="Polysacc_deac_1"/>
    <property type="match status" value="1"/>
</dbReference>
<dbReference type="EMBL" id="LN890280">
    <property type="protein sequence ID" value="CUR51480.1"/>
    <property type="molecule type" value="Genomic_DNA"/>
</dbReference>
<organism evidence="2 3">
    <name type="scientific">Nitrosotalea devaniterrae</name>
    <dbReference type="NCBI Taxonomy" id="1078905"/>
    <lineage>
        <taxon>Archaea</taxon>
        <taxon>Nitrososphaerota</taxon>
        <taxon>Nitrososphaeria</taxon>
        <taxon>Nitrosotaleales</taxon>
        <taxon>Nitrosotaleaceae</taxon>
        <taxon>Nitrosotalea</taxon>
    </lineage>
</organism>
<dbReference type="GO" id="GO:0005975">
    <property type="term" value="P:carbohydrate metabolic process"/>
    <property type="evidence" value="ECO:0007669"/>
    <property type="project" value="InterPro"/>
</dbReference>
<proteinExistence type="predicted"/>
<accession>A0A128A2A9</accession>
<feature type="domain" description="NodB homology" evidence="1">
    <location>
        <begin position="346"/>
        <end position="448"/>
    </location>
</feature>
<evidence type="ECO:0000313" key="2">
    <source>
        <dbReference type="EMBL" id="CUR51480.1"/>
    </source>
</evidence>
<keyword evidence="3" id="KW-1185">Reference proteome</keyword>
<dbReference type="Proteomes" id="UP000196239">
    <property type="component" value="Chromosome 1"/>
</dbReference>